<keyword evidence="2" id="KW-1185">Reference proteome</keyword>
<dbReference type="AlphaFoldDB" id="A0AAE3H5T0"/>
<dbReference type="EMBL" id="RJUF01000181">
    <property type="protein sequence ID" value="MCP9765288.1"/>
    <property type="molecule type" value="Genomic_DNA"/>
</dbReference>
<organism evidence="1 2">
    <name type="scientific">Lacihabitans soyangensis</name>
    <dbReference type="NCBI Taxonomy" id="869394"/>
    <lineage>
        <taxon>Bacteria</taxon>
        <taxon>Pseudomonadati</taxon>
        <taxon>Bacteroidota</taxon>
        <taxon>Cytophagia</taxon>
        <taxon>Cytophagales</taxon>
        <taxon>Leadbetterellaceae</taxon>
        <taxon>Lacihabitans</taxon>
    </lineage>
</organism>
<dbReference type="RefSeq" id="WP_255038978.1">
    <property type="nucleotide sequence ID" value="NZ_RJUF01000181.1"/>
</dbReference>
<reference evidence="1 2" key="1">
    <citation type="submission" date="2018-11" db="EMBL/GenBank/DDBJ databases">
        <title>Novel bacteria species description.</title>
        <authorList>
            <person name="Han J.-H."/>
        </authorList>
    </citation>
    <scope>NUCLEOTIDE SEQUENCE [LARGE SCALE GENOMIC DNA]</scope>
    <source>
        <strain evidence="1 2">KCTC23259</strain>
    </source>
</reference>
<protein>
    <submittedName>
        <fullName evidence="1">Uncharacterized protein</fullName>
    </submittedName>
</protein>
<proteinExistence type="predicted"/>
<comment type="caution">
    <text evidence="1">The sequence shown here is derived from an EMBL/GenBank/DDBJ whole genome shotgun (WGS) entry which is preliminary data.</text>
</comment>
<dbReference type="Proteomes" id="UP001204144">
    <property type="component" value="Unassembled WGS sequence"/>
</dbReference>
<sequence>MKKLTTLTLILFLSVFGIRCKKSGSDIIPEEKSITIGQNRLFEPDQGTVSNVVKQANTAEVPLETMTKSFESFDKATGQMTFKSDANELKLLKNGSVVLFTGHSLKKISSVTESGGKIIVKTTAAKFVDYYKSAKIDYKTAFQWNSSVLNSSIIDINNEKGARVKHIEGKQEWTYKGEIRGWEVELALAPESSGDNRKLGLNLKAKKGNLGAIEFKGFISNFNIESQINVENSRLNTYSESHNDINGEIEAKYAFLSMSNADAAFEIPINFMRVMVVHGVIPVTYRIKCVLKVYPEISANSTCQANLKLAYSGTNGFSYENNSLTPRATMANFNPSIIGETGSASTGIVGVGVGLEFPRFEIGIFDTVVVPYFLTNTSVVSYFESGLPFMPGPCNSTRITLKAETGYNFSFLGLTTSGSLKLFEKSQEYKTPGSKCPAANIPFLENTLALKNY</sequence>
<name>A0AAE3H5T0_9BACT</name>
<evidence type="ECO:0000313" key="2">
    <source>
        <dbReference type="Proteomes" id="UP001204144"/>
    </source>
</evidence>
<evidence type="ECO:0000313" key="1">
    <source>
        <dbReference type="EMBL" id="MCP9765288.1"/>
    </source>
</evidence>
<gene>
    <name evidence="1" type="ORF">EGI31_20325</name>
</gene>
<accession>A0AAE3H5T0</accession>